<keyword evidence="1" id="KW-0472">Membrane</keyword>
<keyword evidence="1" id="KW-1133">Transmembrane helix</keyword>
<accession>A0A9P3G9U8</accession>
<name>A0A9P3G9U8_9APHY</name>
<feature type="transmembrane region" description="Helical" evidence="1">
    <location>
        <begin position="52"/>
        <end position="73"/>
    </location>
</feature>
<sequence>MASTPNAALLKAFEGMQENSYSTWAAFTLATYDFLITFPYELRLVWRRPWNATNVLFLTTRWIMVAGAIAVVAPKAPTSNCKVVLWVDQILGYISFAQTAAFSALRIFAIWNRNYALAAVIFALGCVPIAGNIYLAGFHNTISFVSRPVSECIETITVSEDNLMMASHTVAECTVQTARGKNIGENGGEEAK</sequence>
<feature type="transmembrane region" description="Helical" evidence="1">
    <location>
        <begin position="115"/>
        <end position="137"/>
    </location>
</feature>
<evidence type="ECO:0000259" key="2">
    <source>
        <dbReference type="Pfam" id="PF20151"/>
    </source>
</evidence>
<dbReference type="Proteomes" id="UP000703269">
    <property type="component" value="Unassembled WGS sequence"/>
</dbReference>
<dbReference type="OrthoDB" id="2743517at2759"/>
<gene>
    <name evidence="3" type="ORF">PsYK624_066000</name>
</gene>
<proteinExistence type="predicted"/>
<dbReference type="Pfam" id="PF20151">
    <property type="entry name" value="DUF6533"/>
    <property type="match status" value="1"/>
</dbReference>
<feature type="transmembrane region" description="Helical" evidence="1">
    <location>
        <begin position="21"/>
        <end position="40"/>
    </location>
</feature>
<organism evidence="3 4">
    <name type="scientific">Phanerochaete sordida</name>
    <dbReference type="NCBI Taxonomy" id="48140"/>
    <lineage>
        <taxon>Eukaryota</taxon>
        <taxon>Fungi</taxon>
        <taxon>Dikarya</taxon>
        <taxon>Basidiomycota</taxon>
        <taxon>Agaricomycotina</taxon>
        <taxon>Agaricomycetes</taxon>
        <taxon>Polyporales</taxon>
        <taxon>Phanerochaetaceae</taxon>
        <taxon>Phanerochaete</taxon>
    </lineage>
</organism>
<evidence type="ECO:0000313" key="4">
    <source>
        <dbReference type="Proteomes" id="UP000703269"/>
    </source>
</evidence>
<reference evidence="3 4" key="1">
    <citation type="submission" date="2021-08" db="EMBL/GenBank/DDBJ databases">
        <title>Draft Genome Sequence of Phanerochaete sordida strain YK-624.</title>
        <authorList>
            <person name="Mori T."/>
            <person name="Dohra H."/>
            <person name="Suzuki T."/>
            <person name="Kawagishi H."/>
            <person name="Hirai H."/>
        </authorList>
    </citation>
    <scope>NUCLEOTIDE SEQUENCE [LARGE SCALE GENOMIC DNA]</scope>
    <source>
        <strain evidence="3 4">YK-624</strain>
    </source>
</reference>
<dbReference type="InterPro" id="IPR045340">
    <property type="entry name" value="DUF6533"/>
</dbReference>
<evidence type="ECO:0000313" key="3">
    <source>
        <dbReference type="EMBL" id="GJE90464.1"/>
    </source>
</evidence>
<keyword evidence="1" id="KW-0812">Transmembrane</keyword>
<keyword evidence="4" id="KW-1185">Reference proteome</keyword>
<evidence type="ECO:0000256" key="1">
    <source>
        <dbReference type="SAM" id="Phobius"/>
    </source>
</evidence>
<dbReference type="EMBL" id="BPQB01000016">
    <property type="protein sequence ID" value="GJE90464.1"/>
    <property type="molecule type" value="Genomic_DNA"/>
</dbReference>
<dbReference type="AlphaFoldDB" id="A0A9P3G9U8"/>
<feature type="transmembrane region" description="Helical" evidence="1">
    <location>
        <begin position="85"/>
        <end position="109"/>
    </location>
</feature>
<comment type="caution">
    <text evidence="3">The sequence shown here is derived from an EMBL/GenBank/DDBJ whole genome shotgun (WGS) entry which is preliminary data.</text>
</comment>
<protein>
    <recommendedName>
        <fullName evidence="2">DUF6533 domain-containing protein</fullName>
    </recommendedName>
</protein>
<feature type="domain" description="DUF6533" evidence="2">
    <location>
        <begin position="21"/>
        <end position="65"/>
    </location>
</feature>